<comment type="cofactor">
    <cofactor evidence="1">
        <name>[4Fe-4S] cluster</name>
        <dbReference type="ChEBI" id="CHEBI:49883"/>
    </cofactor>
</comment>
<evidence type="ECO:0000256" key="2">
    <source>
        <dbReference type="ARBA" id="ARBA00034078"/>
    </source>
</evidence>
<comment type="cofactor">
    <cofactor evidence="2">
        <name>[2Fe-2S] cluster</name>
        <dbReference type="ChEBI" id="CHEBI:190135"/>
    </cofactor>
</comment>
<dbReference type="InterPro" id="IPR006656">
    <property type="entry name" value="Mopterin_OxRdtase"/>
</dbReference>
<gene>
    <name evidence="4" type="ORF">TASK_LOCUS2643</name>
</gene>
<dbReference type="EMBL" id="UYRS01002341">
    <property type="protein sequence ID" value="VDK25725.1"/>
    <property type="molecule type" value="Genomic_DNA"/>
</dbReference>
<evidence type="ECO:0000259" key="3">
    <source>
        <dbReference type="Pfam" id="PF00384"/>
    </source>
</evidence>
<dbReference type="SUPFAM" id="SSF53706">
    <property type="entry name" value="Formate dehydrogenase/DMSO reductase, domains 1-3"/>
    <property type="match status" value="1"/>
</dbReference>
<dbReference type="AlphaFoldDB" id="A0A0R3VYZ8"/>
<proteinExistence type="predicted"/>
<name>A0A0R3VYZ8_TAEAS</name>
<protein>
    <submittedName>
        <fullName evidence="6">Molybdopterin domain-containing protein</fullName>
    </submittedName>
</protein>
<evidence type="ECO:0000313" key="4">
    <source>
        <dbReference type="EMBL" id="VDK25725.1"/>
    </source>
</evidence>
<dbReference type="GO" id="GO:0016491">
    <property type="term" value="F:oxidoreductase activity"/>
    <property type="evidence" value="ECO:0007669"/>
    <property type="project" value="InterPro"/>
</dbReference>
<accession>A0A0R3VYZ8</accession>
<dbReference type="WBParaSite" id="TASK_0000264201-mRNA-1">
    <property type="protein sequence ID" value="TASK_0000264201-mRNA-1"/>
    <property type="gene ID" value="TASK_0000264201"/>
</dbReference>
<reference evidence="6" key="1">
    <citation type="submission" date="2017-02" db="UniProtKB">
        <authorList>
            <consortium name="WormBaseParasite"/>
        </authorList>
    </citation>
    <scope>IDENTIFICATION</scope>
</reference>
<organism evidence="6">
    <name type="scientific">Taenia asiatica</name>
    <name type="common">Asian tapeworm</name>
    <dbReference type="NCBI Taxonomy" id="60517"/>
    <lineage>
        <taxon>Eukaryota</taxon>
        <taxon>Metazoa</taxon>
        <taxon>Spiralia</taxon>
        <taxon>Lophotrochozoa</taxon>
        <taxon>Platyhelminthes</taxon>
        <taxon>Cestoda</taxon>
        <taxon>Eucestoda</taxon>
        <taxon>Cyclophyllidea</taxon>
        <taxon>Taeniidae</taxon>
        <taxon>Taenia</taxon>
    </lineage>
</organism>
<feature type="domain" description="Molybdopterin oxidoreductase" evidence="3">
    <location>
        <begin position="18"/>
        <end position="77"/>
    </location>
</feature>
<dbReference type="Proteomes" id="UP000282613">
    <property type="component" value="Unassembled WGS sequence"/>
</dbReference>
<dbReference type="OrthoDB" id="10249365at2759"/>
<dbReference type="PANTHER" id="PTHR43105:SF13">
    <property type="entry name" value="NADH-UBIQUINONE OXIDOREDUCTASE 75 KDA SUBUNIT, MITOCHONDRIAL"/>
    <property type="match status" value="1"/>
</dbReference>
<evidence type="ECO:0000313" key="6">
    <source>
        <dbReference type="WBParaSite" id="TASK_0000264201-mRNA-1"/>
    </source>
</evidence>
<reference evidence="4 5" key="2">
    <citation type="submission" date="2018-11" db="EMBL/GenBank/DDBJ databases">
        <authorList>
            <consortium name="Pathogen Informatics"/>
        </authorList>
    </citation>
    <scope>NUCLEOTIDE SEQUENCE [LARGE SCALE GENOMIC DNA]</scope>
</reference>
<dbReference type="Gene3D" id="3.40.50.740">
    <property type="match status" value="1"/>
</dbReference>
<dbReference type="Pfam" id="PF00384">
    <property type="entry name" value="Molybdopterin"/>
    <property type="match status" value="1"/>
</dbReference>
<evidence type="ECO:0000256" key="1">
    <source>
        <dbReference type="ARBA" id="ARBA00001966"/>
    </source>
</evidence>
<dbReference type="STRING" id="60517.A0A0R3VYZ8"/>
<dbReference type="InterPro" id="IPR050123">
    <property type="entry name" value="Prok_molybdopt-oxidoreductase"/>
</dbReference>
<dbReference type="PANTHER" id="PTHR43105">
    <property type="entry name" value="RESPIRATORY NITRATE REDUCTASE"/>
    <property type="match status" value="1"/>
</dbReference>
<dbReference type="GO" id="GO:0016020">
    <property type="term" value="C:membrane"/>
    <property type="evidence" value="ECO:0007669"/>
    <property type="project" value="TreeGrafter"/>
</dbReference>
<evidence type="ECO:0000313" key="5">
    <source>
        <dbReference type="Proteomes" id="UP000282613"/>
    </source>
</evidence>
<sequence>MAQSSFGKYPHAAYAPMGHNGDHGAKMSDIVLPGAAYTEKHATYVNLEGRAQRTYPAVAPPGDARQDWAILRVISEVAGCPLPYDNLEGVRQRMRQIAPGLLEIDAVQSTDPACLTIAAADAKVADIFMGSRLSYSKNICYCGYGIDSATEANPG</sequence>
<keyword evidence="5" id="KW-1185">Reference proteome</keyword>